<dbReference type="RefSeq" id="WP_125260204.1">
    <property type="nucleotide sequence ID" value="NZ_CP114280.1"/>
</dbReference>
<evidence type="ECO:0000313" key="1">
    <source>
        <dbReference type="EMBL" id="WFN55139.1"/>
    </source>
</evidence>
<name>A0ABY8G5D1_9GAMM</name>
<organism evidence="1 2">
    <name type="scientific">Dickeya lacustris</name>
    <dbReference type="NCBI Taxonomy" id="2259638"/>
    <lineage>
        <taxon>Bacteria</taxon>
        <taxon>Pseudomonadati</taxon>
        <taxon>Pseudomonadota</taxon>
        <taxon>Gammaproteobacteria</taxon>
        <taxon>Enterobacterales</taxon>
        <taxon>Pectobacteriaceae</taxon>
        <taxon>Dickeya</taxon>
    </lineage>
</organism>
<sequence>MDNVDNYLSLSEVVNEYNIHIKDVIQKWTDGDITLFVYFEAHPCRIKQFSSNMYTYEGGSATFNERFYHDYKGLKTSIFIPEDNFLKRLVTVEKYLYSEFDFKNISPKGKFYETVFFGTAFGFWVVKPTYIAHLSKKYTLTDLETFKRKRDIPGAVLVYRYHGKENYFSTDCEHLIFDEPVYIERNELVVRKDDIKLHFPNLKKVLLTELVNKNYLNEKNSSNSPNDVGAFDSVKSYPVLKHRVALYIVIREWWGDREGNDETIAYKAAEHLKSNYNRRTKGKTIEGWIKKPEEIKHQPRTYAVQIETLSIFINEVCKEKNIRKSEFAVAKMLTELAQQEKYKLDFSFSKEEVKKWL</sequence>
<dbReference type="Proteomes" id="UP001219630">
    <property type="component" value="Chromosome"/>
</dbReference>
<proteinExistence type="predicted"/>
<keyword evidence="2" id="KW-1185">Reference proteome</keyword>
<dbReference type="EMBL" id="CP114280">
    <property type="protein sequence ID" value="WFN55139.1"/>
    <property type="molecule type" value="Genomic_DNA"/>
</dbReference>
<accession>A0ABY8G5D1</accession>
<evidence type="ECO:0000313" key="2">
    <source>
        <dbReference type="Proteomes" id="UP001219630"/>
    </source>
</evidence>
<protein>
    <submittedName>
        <fullName evidence="1">Uncharacterized protein</fullName>
    </submittedName>
</protein>
<gene>
    <name evidence="1" type="ORF">O1Q98_16130</name>
</gene>
<reference evidence="1 2" key="1">
    <citation type="submission" date="2022-12" db="EMBL/GenBank/DDBJ databases">
        <title>Complete genome sequencing of Dickeya lacustris type strain LMG30899.</title>
        <authorList>
            <person name="Dobhal S."/>
            <person name="Arizala D."/>
            <person name="Arif M."/>
        </authorList>
    </citation>
    <scope>NUCLEOTIDE SEQUENCE [LARGE SCALE GENOMIC DNA]</scope>
    <source>
        <strain evidence="1 2">LMG30899</strain>
    </source>
</reference>